<dbReference type="InterPro" id="IPR033753">
    <property type="entry name" value="GCV_H/Fam206"/>
</dbReference>
<evidence type="ECO:0000313" key="8">
    <source>
        <dbReference type="Proteomes" id="UP001153714"/>
    </source>
</evidence>
<dbReference type="InterPro" id="IPR000089">
    <property type="entry name" value="Biotin_lipoyl"/>
</dbReference>
<dbReference type="SUPFAM" id="SSF51230">
    <property type="entry name" value="Single hybrid motif"/>
    <property type="match status" value="1"/>
</dbReference>
<proteinExistence type="inferred from homology"/>
<dbReference type="CDD" id="cd06848">
    <property type="entry name" value="GCS_H"/>
    <property type="match status" value="1"/>
</dbReference>
<reference evidence="7" key="1">
    <citation type="submission" date="2021-12" db="EMBL/GenBank/DDBJ databases">
        <authorList>
            <person name="King R."/>
        </authorList>
    </citation>
    <scope>NUCLEOTIDE SEQUENCE</scope>
</reference>
<organism evidence="7 8">
    <name type="scientific">Diatraea saccharalis</name>
    <name type="common">sugarcane borer</name>
    <dbReference type="NCBI Taxonomy" id="40085"/>
    <lineage>
        <taxon>Eukaryota</taxon>
        <taxon>Metazoa</taxon>
        <taxon>Ecdysozoa</taxon>
        <taxon>Arthropoda</taxon>
        <taxon>Hexapoda</taxon>
        <taxon>Insecta</taxon>
        <taxon>Pterygota</taxon>
        <taxon>Neoptera</taxon>
        <taxon>Endopterygota</taxon>
        <taxon>Lepidoptera</taxon>
        <taxon>Glossata</taxon>
        <taxon>Ditrysia</taxon>
        <taxon>Pyraloidea</taxon>
        <taxon>Crambidae</taxon>
        <taxon>Crambinae</taxon>
        <taxon>Diatraea</taxon>
    </lineage>
</organism>
<keyword evidence="5" id="KW-0496">Mitochondrion</keyword>
<evidence type="ECO:0000256" key="4">
    <source>
        <dbReference type="PIRSR" id="PIRSR617453-50"/>
    </source>
</evidence>
<comment type="cofactor">
    <cofactor evidence="5">
        <name>(R)-lipoate</name>
        <dbReference type="ChEBI" id="CHEBI:83088"/>
    </cofactor>
    <text evidence="5">Binds 1 lipoyl cofactor covalently.</text>
</comment>
<dbReference type="OrthoDB" id="10264154at2759"/>
<dbReference type="NCBIfam" id="TIGR00527">
    <property type="entry name" value="gcvH"/>
    <property type="match status" value="1"/>
</dbReference>
<dbReference type="PROSITE" id="PS00189">
    <property type="entry name" value="LIPOYL"/>
    <property type="match status" value="1"/>
</dbReference>
<evidence type="ECO:0000259" key="6">
    <source>
        <dbReference type="PROSITE" id="PS50968"/>
    </source>
</evidence>
<dbReference type="GO" id="GO:0005739">
    <property type="term" value="C:mitochondrion"/>
    <property type="evidence" value="ECO:0007669"/>
    <property type="project" value="UniProtKB-SubCell"/>
</dbReference>
<dbReference type="InterPro" id="IPR003016">
    <property type="entry name" value="2-oxoA_DH_lipoyl-BS"/>
</dbReference>
<comment type="similarity">
    <text evidence="1 5">Belongs to the GcvH family.</text>
</comment>
<evidence type="ECO:0000256" key="3">
    <source>
        <dbReference type="ARBA" id="ARBA00022946"/>
    </source>
</evidence>
<dbReference type="PANTHER" id="PTHR11715">
    <property type="entry name" value="GLYCINE CLEAVAGE SYSTEM H PROTEIN"/>
    <property type="match status" value="1"/>
</dbReference>
<gene>
    <name evidence="7" type="ORF">DIATSA_LOCUS11094</name>
</gene>
<dbReference type="GO" id="GO:0019464">
    <property type="term" value="P:glycine decarboxylation via glycine cleavage system"/>
    <property type="evidence" value="ECO:0007669"/>
    <property type="project" value="UniProtKB-UniRule"/>
</dbReference>
<dbReference type="PROSITE" id="PS50968">
    <property type="entry name" value="BIOTINYL_LIPOYL"/>
    <property type="match status" value="1"/>
</dbReference>
<keyword evidence="2 4" id="KW-0450">Lipoyl</keyword>
<dbReference type="PANTHER" id="PTHR11715:SF3">
    <property type="entry name" value="GLYCINE CLEAVAGE SYSTEM H PROTEIN-RELATED"/>
    <property type="match status" value="1"/>
</dbReference>
<keyword evidence="8" id="KW-1185">Reference proteome</keyword>
<dbReference type="NCBIfam" id="NF002270">
    <property type="entry name" value="PRK01202.1"/>
    <property type="match status" value="1"/>
</dbReference>
<name>A0A9N9WJ26_9NEOP</name>
<dbReference type="InterPro" id="IPR017453">
    <property type="entry name" value="GCV_H_sub"/>
</dbReference>
<dbReference type="Gene3D" id="2.40.50.100">
    <property type="match status" value="1"/>
</dbReference>
<comment type="function">
    <text evidence="5">The H protein shuttles the methylamine group of glycine from the P protein to the T protein.</text>
</comment>
<dbReference type="InterPro" id="IPR011053">
    <property type="entry name" value="Single_hybrid_motif"/>
</dbReference>
<dbReference type="GO" id="GO:0009249">
    <property type="term" value="P:protein lipoylation"/>
    <property type="evidence" value="ECO:0007669"/>
    <property type="project" value="TreeGrafter"/>
</dbReference>
<comment type="subcellular location">
    <subcellularLocation>
        <location evidence="5">Mitochondrion</location>
    </subcellularLocation>
</comment>
<dbReference type="InterPro" id="IPR002930">
    <property type="entry name" value="GCV_H"/>
</dbReference>
<keyword evidence="3 5" id="KW-0809">Transit peptide</keyword>
<comment type="subunit">
    <text evidence="5">The glycine cleavage system is composed of four proteins: P, T, L and H.</text>
</comment>
<evidence type="ECO:0000256" key="5">
    <source>
        <dbReference type="RuleBase" id="RU364055"/>
    </source>
</evidence>
<feature type="domain" description="Lipoyl-binding" evidence="6">
    <location>
        <begin position="59"/>
        <end position="141"/>
    </location>
</feature>
<dbReference type="HAMAP" id="MF_00272">
    <property type="entry name" value="GcvH"/>
    <property type="match status" value="1"/>
</dbReference>
<dbReference type="GO" id="GO:0005960">
    <property type="term" value="C:glycine cleavage complex"/>
    <property type="evidence" value="ECO:0007669"/>
    <property type="project" value="UniProtKB-UniRule"/>
</dbReference>
<dbReference type="EMBL" id="OU893337">
    <property type="protein sequence ID" value="CAG9793679.1"/>
    <property type="molecule type" value="Genomic_DNA"/>
</dbReference>
<evidence type="ECO:0000256" key="1">
    <source>
        <dbReference type="ARBA" id="ARBA00009249"/>
    </source>
</evidence>
<dbReference type="Proteomes" id="UP001153714">
    <property type="component" value="Chromosome 6"/>
</dbReference>
<feature type="modified residue" description="N6-lipoyllysine" evidence="4">
    <location>
        <position position="100"/>
    </location>
</feature>
<dbReference type="AlphaFoldDB" id="A0A9N9WJ26"/>
<dbReference type="Pfam" id="PF01597">
    <property type="entry name" value="GCV_H"/>
    <property type="match status" value="1"/>
</dbReference>
<protein>
    <recommendedName>
        <fullName evidence="5">Glycine cleavage system H protein</fullName>
    </recommendedName>
</protein>
<sequence length="170" mass="19387">MALQRSIFQTRQYLFRCPIVQIKVSQLCSNSRHSYSSKSDQSSRKYTNRHEWVTVEKDIGTIGISKYAQDSLGDIVFAQLPDIGTKLEAGDECGALESVKAASEIYSPVSGTVTEKNRKVEDKPGLINTSCYDDGWLYKLKLTKPEEIKDLMDETQYEQFLKTDFEQEHT</sequence>
<accession>A0A9N9WJ26</accession>
<reference evidence="7" key="2">
    <citation type="submission" date="2022-10" db="EMBL/GenBank/DDBJ databases">
        <authorList>
            <consortium name="ENA_rothamsted_submissions"/>
            <consortium name="culmorum"/>
            <person name="King R."/>
        </authorList>
    </citation>
    <scope>NUCLEOTIDE SEQUENCE</scope>
</reference>
<evidence type="ECO:0000313" key="7">
    <source>
        <dbReference type="EMBL" id="CAG9793679.1"/>
    </source>
</evidence>
<evidence type="ECO:0000256" key="2">
    <source>
        <dbReference type="ARBA" id="ARBA00022823"/>
    </source>
</evidence>